<proteinExistence type="predicted"/>
<reference evidence="1" key="1">
    <citation type="submission" date="2023-10" db="EMBL/GenBank/DDBJ databases">
        <title>Characterization and whole genome sequencing of a novel strain of Bergeyella porcorum QD2021 isolated from pig.</title>
        <authorList>
            <person name="Liu G."/>
            <person name="Chen C."/>
            <person name="Han X."/>
        </authorList>
    </citation>
    <scope>NUCLEOTIDE SEQUENCE</scope>
    <source>
        <strain evidence="1">QD2021</strain>
    </source>
</reference>
<protein>
    <recommendedName>
        <fullName evidence="3">Cell division protein FtsZ</fullName>
    </recommendedName>
</protein>
<organism evidence="1 2">
    <name type="scientific">Bergeyella porcorum</name>
    <dbReference type="NCBI Taxonomy" id="1735111"/>
    <lineage>
        <taxon>Bacteria</taxon>
        <taxon>Pseudomonadati</taxon>
        <taxon>Bacteroidota</taxon>
        <taxon>Flavobacteriia</taxon>
        <taxon>Flavobacteriales</taxon>
        <taxon>Weeksellaceae</taxon>
        <taxon>Bergeyella</taxon>
    </lineage>
</organism>
<dbReference type="Proteomes" id="UP001432059">
    <property type="component" value="Chromosome"/>
</dbReference>
<accession>A0AAU0F330</accession>
<evidence type="ECO:0000313" key="1">
    <source>
        <dbReference type="EMBL" id="WOC52017.1"/>
    </source>
</evidence>
<name>A0AAU0F330_9FLAO</name>
<evidence type="ECO:0008006" key="3">
    <source>
        <dbReference type="Google" id="ProtNLM"/>
    </source>
</evidence>
<evidence type="ECO:0000313" key="2">
    <source>
        <dbReference type="Proteomes" id="UP001432059"/>
    </source>
</evidence>
<keyword evidence="2" id="KW-1185">Reference proteome</keyword>
<dbReference type="KEGG" id="bpor:BPO_1370"/>
<gene>
    <name evidence="1" type="ORF">BPO_1370</name>
</gene>
<sequence>MDNIGMQGFTLDLPKGNSSIIKVIGVGGGGNNALETYV</sequence>
<dbReference type="EMBL" id="CP136426">
    <property type="protein sequence ID" value="WOC52017.1"/>
    <property type="molecule type" value="Genomic_DNA"/>
</dbReference>
<dbReference type="AlphaFoldDB" id="A0AAU0F330"/>